<evidence type="ECO:0000256" key="1">
    <source>
        <dbReference type="ARBA" id="ARBA00008404"/>
    </source>
</evidence>
<keyword evidence="5" id="KW-1185">Reference proteome</keyword>
<feature type="region of interest" description="Disordered" evidence="2">
    <location>
        <begin position="158"/>
        <end position="185"/>
    </location>
</feature>
<feature type="compositionally biased region" description="Acidic residues" evidence="2">
    <location>
        <begin position="159"/>
        <end position="171"/>
    </location>
</feature>
<dbReference type="PANTHER" id="PTHR34703">
    <property type="entry name" value="ANTIPORTER SUBUNIT MNHG2-RELATED"/>
    <property type="match status" value="1"/>
</dbReference>
<name>A0ABN5DPK6_9MICO</name>
<gene>
    <name evidence="4" type="ORF">COP05_02135</name>
</gene>
<feature type="compositionally biased region" description="Basic and acidic residues" evidence="2">
    <location>
        <begin position="172"/>
        <end position="185"/>
    </location>
</feature>
<dbReference type="EMBL" id="CP023482">
    <property type="protein sequence ID" value="ATH96024.1"/>
    <property type="molecule type" value="Genomic_DNA"/>
</dbReference>
<keyword evidence="3" id="KW-0812">Transmembrane</keyword>
<comment type="similarity">
    <text evidence="1">Belongs to the CPA3 antiporters (TC 2.A.63) subunit G family.</text>
</comment>
<evidence type="ECO:0000256" key="2">
    <source>
        <dbReference type="SAM" id="MobiDB-lite"/>
    </source>
</evidence>
<keyword evidence="3" id="KW-0472">Membrane</keyword>
<evidence type="ECO:0000313" key="4">
    <source>
        <dbReference type="EMBL" id="ATH96024.1"/>
    </source>
</evidence>
<feature type="compositionally biased region" description="Acidic residues" evidence="2">
    <location>
        <begin position="114"/>
        <end position="126"/>
    </location>
</feature>
<feature type="region of interest" description="Disordered" evidence="2">
    <location>
        <begin position="113"/>
        <end position="143"/>
    </location>
</feature>
<accession>A0ABN5DPK6</accession>
<proteinExistence type="inferred from homology"/>
<dbReference type="Proteomes" id="UP000815698">
    <property type="component" value="Chromosome"/>
</dbReference>
<sequence>MSIPEIIGSILIVIGVIVAAIAMLGLIRFNDVLSRMHAASKPQTLGLVLVLAGAAIASQSLAIAGMLALVLAAQFLTMTASSAMLGRAAFRRGFLLGNDYAFDELTPRLSIGGEGDDDDDGFIDPEADAHPDTETENTLPSNVLTHTMGLELAGLKEYFDEEEVSEGDEGDADAHPRTGEYGRKQ</sequence>
<evidence type="ECO:0000313" key="5">
    <source>
        <dbReference type="Proteomes" id="UP000815698"/>
    </source>
</evidence>
<dbReference type="InterPro" id="IPR005133">
    <property type="entry name" value="PhaG_MnhG_YufB"/>
</dbReference>
<organism evidence="4 5">
    <name type="scientific">Dermabacter jinjuensis</name>
    <dbReference type="NCBI Taxonomy" id="1667168"/>
    <lineage>
        <taxon>Bacteria</taxon>
        <taxon>Bacillati</taxon>
        <taxon>Actinomycetota</taxon>
        <taxon>Actinomycetes</taxon>
        <taxon>Micrococcales</taxon>
        <taxon>Dermabacteraceae</taxon>
        <taxon>Dermabacter</taxon>
    </lineage>
</organism>
<dbReference type="RefSeq" id="WP_096882543.1">
    <property type="nucleotide sequence ID" value="NZ_CP023482.1"/>
</dbReference>
<protein>
    <submittedName>
        <fullName evidence="4">Sodium:proton antiporter</fullName>
    </submittedName>
</protein>
<dbReference type="Pfam" id="PF03334">
    <property type="entry name" value="PhaG_MnhG_YufB"/>
    <property type="match status" value="1"/>
</dbReference>
<feature type="transmembrane region" description="Helical" evidence="3">
    <location>
        <begin position="6"/>
        <end position="27"/>
    </location>
</feature>
<keyword evidence="3" id="KW-1133">Transmembrane helix</keyword>
<dbReference type="PANTHER" id="PTHR34703:SF1">
    <property type="entry name" value="ANTIPORTER SUBUNIT MNHG2-RELATED"/>
    <property type="match status" value="1"/>
</dbReference>
<evidence type="ECO:0000256" key="3">
    <source>
        <dbReference type="SAM" id="Phobius"/>
    </source>
</evidence>
<reference evidence="4 5" key="1">
    <citation type="journal article" date="2016" name="Int. J. Syst. Evol. Microbiol.">
        <title>Dermabacter jinjuensis sp. nov., a novel species of the genus Dermabacter isolated from a clinical specimen.</title>
        <authorList>
            <person name="Park Y.K."/>
            <person name="Lee K.M."/>
            <person name="Lee W.K."/>
            <person name="Cho M.J."/>
            <person name="Lee H.S."/>
            <person name="Cho Y.G."/>
            <person name="Lee Y.C."/>
            <person name="Lee W.K."/>
            <person name="Seong W.K."/>
            <person name="Hwang K.J."/>
        </authorList>
    </citation>
    <scope>NUCLEOTIDE SEQUENCE [LARGE SCALE GENOMIC DNA]</scope>
    <source>
        <strain evidence="4 5">32T</strain>
    </source>
</reference>